<dbReference type="EMBL" id="JACYTN010000009">
    <property type="protein sequence ID" value="MBD8499248.1"/>
    <property type="molecule type" value="Genomic_DNA"/>
</dbReference>
<evidence type="ECO:0000313" key="5">
    <source>
        <dbReference type="Proteomes" id="UP000634529"/>
    </source>
</evidence>
<evidence type="ECO:0000259" key="3">
    <source>
        <dbReference type="PROSITE" id="PS51186"/>
    </source>
</evidence>
<dbReference type="PANTHER" id="PTHR43420">
    <property type="entry name" value="ACETYLTRANSFERASE"/>
    <property type="match status" value="1"/>
</dbReference>
<dbReference type="Proteomes" id="UP000634529">
    <property type="component" value="Unassembled WGS sequence"/>
</dbReference>
<gene>
    <name evidence="4" type="ORF">IFO66_13200</name>
</gene>
<evidence type="ECO:0000313" key="4">
    <source>
        <dbReference type="EMBL" id="MBD8499248.1"/>
    </source>
</evidence>
<name>A0ABR9AYT4_9BACL</name>
<keyword evidence="5" id="KW-1185">Reference proteome</keyword>
<evidence type="ECO:0000256" key="2">
    <source>
        <dbReference type="ARBA" id="ARBA00023315"/>
    </source>
</evidence>
<dbReference type="InterPro" id="IPR050680">
    <property type="entry name" value="YpeA/RimI_acetyltransf"/>
</dbReference>
<dbReference type="Gene3D" id="3.40.630.30">
    <property type="match status" value="1"/>
</dbReference>
<sequence length="154" mass="18732">MNLRLTNADDIEQLVRMRWDFSNEYSLNKFDEDAYEEFAVECRSFMKDAIVSDKWFIWVAEQEGLILSHIYMERIDKVPRPGRKTNPFLYMTNVYTLPEHRGNRIGAQLLKKIEEWSRTNHYEFIIVWPSEWSVEFYERNGYKRCKEPMELMLD</sequence>
<dbReference type="Pfam" id="PF00583">
    <property type="entry name" value="Acetyltransf_1"/>
    <property type="match status" value="1"/>
</dbReference>
<keyword evidence="1" id="KW-0808">Transferase</keyword>
<dbReference type="CDD" id="cd04301">
    <property type="entry name" value="NAT_SF"/>
    <property type="match status" value="1"/>
</dbReference>
<dbReference type="InterPro" id="IPR016181">
    <property type="entry name" value="Acyl_CoA_acyltransferase"/>
</dbReference>
<reference evidence="4 5" key="1">
    <citation type="submission" date="2020-09" db="EMBL/GenBank/DDBJ databases">
        <title>Paenibacillus sp. CAU 1523 isolated from sand of Haeundae Beach.</title>
        <authorList>
            <person name="Kim W."/>
        </authorList>
    </citation>
    <scope>NUCLEOTIDE SEQUENCE [LARGE SCALE GENOMIC DNA]</scope>
    <source>
        <strain evidence="4 5">CAU 1523</strain>
    </source>
</reference>
<dbReference type="PROSITE" id="PS51186">
    <property type="entry name" value="GNAT"/>
    <property type="match status" value="1"/>
</dbReference>
<protein>
    <submittedName>
        <fullName evidence="4">GNAT family N-acetyltransferase</fullName>
    </submittedName>
</protein>
<dbReference type="RefSeq" id="WP_192025588.1">
    <property type="nucleotide sequence ID" value="NZ_JACYTN010000009.1"/>
</dbReference>
<keyword evidence="2" id="KW-0012">Acyltransferase</keyword>
<accession>A0ABR9AYT4</accession>
<feature type="domain" description="N-acetyltransferase" evidence="3">
    <location>
        <begin position="1"/>
        <end position="154"/>
    </location>
</feature>
<proteinExistence type="predicted"/>
<comment type="caution">
    <text evidence="4">The sequence shown here is derived from an EMBL/GenBank/DDBJ whole genome shotgun (WGS) entry which is preliminary data.</text>
</comment>
<dbReference type="InterPro" id="IPR000182">
    <property type="entry name" value="GNAT_dom"/>
</dbReference>
<dbReference type="SUPFAM" id="SSF55729">
    <property type="entry name" value="Acyl-CoA N-acyltransferases (Nat)"/>
    <property type="match status" value="1"/>
</dbReference>
<organism evidence="4 5">
    <name type="scientific">Paenibacillus arenosi</name>
    <dbReference type="NCBI Taxonomy" id="2774142"/>
    <lineage>
        <taxon>Bacteria</taxon>
        <taxon>Bacillati</taxon>
        <taxon>Bacillota</taxon>
        <taxon>Bacilli</taxon>
        <taxon>Bacillales</taxon>
        <taxon>Paenibacillaceae</taxon>
        <taxon>Paenibacillus</taxon>
    </lineage>
</organism>
<evidence type="ECO:0000256" key="1">
    <source>
        <dbReference type="ARBA" id="ARBA00022679"/>
    </source>
</evidence>